<dbReference type="InterPro" id="IPR018122">
    <property type="entry name" value="TF_fork_head_CS_1"/>
</dbReference>
<evidence type="ECO:0000256" key="1">
    <source>
        <dbReference type="ARBA" id="ARBA00004123"/>
    </source>
</evidence>
<keyword evidence="6" id="KW-0804">Transcription</keyword>
<evidence type="ECO:0000313" key="13">
    <source>
        <dbReference type="Proteomes" id="UP000594260"/>
    </source>
</evidence>
<evidence type="ECO:0000256" key="6">
    <source>
        <dbReference type="ARBA" id="ARBA00023163"/>
    </source>
</evidence>
<feature type="region of interest" description="Disordered" evidence="10">
    <location>
        <begin position="43"/>
        <end position="83"/>
    </location>
</feature>
<dbReference type="FunFam" id="1.10.10.10:FF:000030">
    <property type="entry name" value="Forkhead box protein K2"/>
    <property type="match status" value="1"/>
</dbReference>
<comment type="similarity">
    <text evidence="8">Belongs to the FOXJ1 family.</text>
</comment>
<feature type="domain" description="Fork-head" evidence="11">
    <location>
        <begin position="146"/>
        <end position="239"/>
    </location>
</feature>
<dbReference type="GO" id="GO:0005634">
    <property type="term" value="C:nucleus"/>
    <property type="evidence" value="ECO:0007669"/>
    <property type="project" value="UniProtKB-SubCell"/>
</dbReference>
<evidence type="ECO:0000256" key="9">
    <source>
        <dbReference type="PROSITE-ProRule" id="PRU00089"/>
    </source>
</evidence>
<organism evidence="12 13">
    <name type="scientific">Varroa destructor</name>
    <name type="common">Honeybee mite</name>
    <dbReference type="NCBI Taxonomy" id="109461"/>
    <lineage>
        <taxon>Eukaryota</taxon>
        <taxon>Metazoa</taxon>
        <taxon>Ecdysozoa</taxon>
        <taxon>Arthropoda</taxon>
        <taxon>Chelicerata</taxon>
        <taxon>Arachnida</taxon>
        <taxon>Acari</taxon>
        <taxon>Parasitiformes</taxon>
        <taxon>Mesostigmata</taxon>
        <taxon>Gamasina</taxon>
        <taxon>Dermanyssoidea</taxon>
        <taxon>Varroidae</taxon>
        <taxon>Varroa</taxon>
    </lineage>
</organism>
<dbReference type="GO" id="GO:0000978">
    <property type="term" value="F:RNA polymerase II cis-regulatory region sequence-specific DNA binding"/>
    <property type="evidence" value="ECO:0007669"/>
    <property type="project" value="TreeGrafter"/>
</dbReference>
<feature type="region of interest" description="Disordered" evidence="10">
    <location>
        <begin position="229"/>
        <end position="258"/>
    </location>
</feature>
<dbReference type="EnsemblMetazoa" id="XM_022803676">
    <property type="protein sequence ID" value="XP_022659411"/>
    <property type="gene ID" value="LOC111249611"/>
</dbReference>
<feature type="region of interest" description="Disordered" evidence="10">
    <location>
        <begin position="738"/>
        <end position="781"/>
    </location>
</feature>
<dbReference type="InterPro" id="IPR047513">
    <property type="entry name" value="FOXJ1"/>
</dbReference>
<dbReference type="RefSeq" id="XP_022659410.1">
    <property type="nucleotide sequence ID" value="XM_022803675.1"/>
</dbReference>
<dbReference type="PRINTS" id="PR00053">
    <property type="entry name" value="FORKHEAD"/>
</dbReference>
<dbReference type="SMART" id="SM00339">
    <property type="entry name" value="FH"/>
    <property type="match status" value="1"/>
</dbReference>
<dbReference type="RefSeq" id="XP_022659411.1">
    <property type="nucleotide sequence ID" value="XM_022803676.1"/>
</dbReference>
<dbReference type="InterPro" id="IPR047512">
    <property type="entry name" value="FH_FOXJ1"/>
</dbReference>
<protein>
    <recommendedName>
        <fullName evidence="11">Fork-head domain-containing protein</fullName>
    </recommendedName>
</protein>
<dbReference type="PANTHER" id="PTHR46805:SF1">
    <property type="entry name" value="FORKHEAD BOX PROTEIN J1"/>
    <property type="match status" value="1"/>
</dbReference>
<evidence type="ECO:0000256" key="3">
    <source>
        <dbReference type="ARBA" id="ARBA00023015"/>
    </source>
</evidence>
<dbReference type="PROSITE" id="PS00657">
    <property type="entry name" value="FORK_HEAD_1"/>
    <property type="match status" value="1"/>
</dbReference>
<evidence type="ECO:0000313" key="12">
    <source>
        <dbReference type="EnsemblMetazoa" id="XP_022659413"/>
    </source>
</evidence>
<dbReference type="PROSITE" id="PS50039">
    <property type="entry name" value="FORK_HEAD_3"/>
    <property type="match status" value="1"/>
</dbReference>
<dbReference type="GO" id="GO:0030030">
    <property type="term" value="P:cell projection organization"/>
    <property type="evidence" value="ECO:0007669"/>
    <property type="project" value="UniProtKB-KW"/>
</dbReference>
<keyword evidence="13" id="KW-1185">Reference proteome</keyword>
<dbReference type="RefSeq" id="XP_022659409.1">
    <property type="nucleotide sequence ID" value="XM_022803674.1"/>
</dbReference>
<dbReference type="PROSITE" id="PS00658">
    <property type="entry name" value="FORK_HEAD_2"/>
    <property type="match status" value="1"/>
</dbReference>
<comment type="subcellular location">
    <subcellularLocation>
        <location evidence="1 9">Nucleus</location>
    </subcellularLocation>
</comment>
<dbReference type="GO" id="GO:0000981">
    <property type="term" value="F:DNA-binding transcription factor activity, RNA polymerase II-specific"/>
    <property type="evidence" value="ECO:0007669"/>
    <property type="project" value="TreeGrafter"/>
</dbReference>
<reference evidence="12" key="1">
    <citation type="submission" date="2021-01" db="UniProtKB">
        <authorList>
            <consortium name="EnsemblMetazoa"/>
        </authorList>
    </citation>
    <scope>IDENTIFICATION</scope>
</reference>
<evidence type="ECO:0000256" key="2">
    <source>
        <dbReference type="ARBA" id="ARBA00022794"/>
    </source>
</evidence>
<dbReference type="GeneID" id="111249611"/>
<evidence type="ECO:0000256" key="8">
    <source>
        <dbReference type="ARBA" id="ARBA00034770"/>
    </source>
</evidence>
<dbReference type="KEGG" id="vde:111249611"/>
<keyword evidence="3" id="KW-0805">Transcription regulation</keyword>
<dbReference type="AlphaFoldDB" id="A0A7M7K295"/>
<evidence type="ECO:0000259" key="11">
    <source>
        <dbReference type="PROSITE" id="PS50039"/>
    </source>
</evidence>
<feature type="DNA-binding region" description="Fork-head" evidence="9">
    <location>
        <begin position="146"/>
        <end position="239"/>
    </location>
</feature>
<dbReference type="EnsemblMetazoa" id="XM_022803674">
    <property type="protein sequence ID" value="XP_022659409"/>
    <property type="gene ID" value="LOC111249611"/>
</dbReference>
<keyword evidence="5" id="KW-0010">Activator</keyword>
<evidence type="ECO:0000256" key="10">
    <source>
        <dbReference type="SAM" id="MobiDB-lite"/>
    </source>
</evidence>
<dbReference type="InterPro" id="IPR036388">
    <property type="entry name" value="WH-like_DNA-bd_sf"/>
</dbReference>
<feature type="compositionally biased region" description="Basic and acidic residues" evidence="10">
    <location>
        <begin position="763"/>
        <end position="776"/>
    </location>
</feature>
<feature type="compositionally biased region" description="Pro residues" evidence="10">
    <location>
        <begin position="46"/>
        <end position="55"/>
    </location>
</feature>
<feature type="region of interest" description="Disordered" evidence="10">
    <location>
        <begin position="99"/>
        <end position="128"/>
    </location>
</feature>
<dbReference type="RefSeq" id="XP_022659413.1">
    <property type="nucleotide sequence ID" value="XM_022803678.1"/>
</dbReference>
<dbReference type="CDD" id="cd20023">
    <property type="entry name" value="FH_FOXJ1"/>
    <property type="match status" value="1"/>
</dbReference>
<dbReference type="InterPro" id="IPR030456">
    <property type="entry name" value="TF_fork_head_CS_2"/>
</dbReference>
<accession>A0A7M7K295</accession>
<keyword evidence="2" id="KW-0970">Cilium biogenesis/degradation</keyword>
<dbReference type="EnsemblMetazoa" id="XM_022803675">
    <property type="protein sequence ID" value="XP_022659410"/>
    <property type="gene ID" value="LOC111249611"/>
</dbReference>
<proteinExistence type="inferred from homology"/>
<dbReference type="InterPro" id="IPR001766">
    <property type="entry name" value="Fork_head_dom"/>
</dbReference>
<dbReference type="Gene3D" id="1.10.10.10">
    <property type="entry name" value="Winged helix-like DNA-binding domain superfamily/Winged helix DNA-binding domain"/>
    <property type="match status" value="1"/>
</dbReference>
<dbReference type="InParanoid" id="A0A7M7K295"/>
<evidence type="ECO:0000256" key="7">
    <source>
        <dbReference type="ARBA" id="ARBA00023242"/>
    </source>
</evidence>
<dbReference type="SUPFAM" id="SSF46785">
    <property type="entry name" value="Winged helix' DNA-binding domain"/>
    <property type="match status" value="1"/>
</dbReference>
<evidence type="ECO:0000256" key="5">
    <source>
        <dbReference type="ARBA" id="ARBA00023159"/>
    </source>
</evidence>
<dbReference type="OrthoDB" id="691130at2759"/>
<dbReference type="InterPro" id="IPR036390">
    <property type="entry name" value="WH_DNA-bd_sf"/>
</dbReference>
<dbReference type="PANTHER" id="PTHR46805">
    <property type="entry name" value="FORKHEAD BOX PROTEIN J1"/>
    <property type="match status" value="1"/>
</dbReference>
<keyword evidence="4 9" id="KW-0238">DNA-binding</keyword>
<feature type="compositionally biased region" description="Low complexity" evidence="10">
    <location>
        <begin position="99"/>
        <end position="126"/>
    </location>
</feature>
<dbReference type="EnsemblMetazoa" id="XM_022803678">
    <property type="protein sequence ID" value="XP_022659413"/>
    <property type="gene ID" value="LOC111249611"/>
</dbReference>
<evidence type="ECO:0000256" key="4">
    <source>
        <dbReference type="ARBA" id="ARBA00023125"/>
    </source>
</evidence>
<sequence length="937" mass="97592">MALATTMLMNAELPGPATVGCADDALTSLAWLQNLNIMARIGSSSPTPPTPPASPIPFEVSPVASDVASPCGRRQTPSESSAGTCKSIANLISSCQRSTASPASSNSNCNGSSNSGTSMGTNGNVSYSKKRPPPVAIDFANDDSVKPPFSYATLICMAMQANANKMTLSAIYAWIRENFKYYRTADPGWQNSIRHNLSLNKCFIKVPRRKDEPGKGGFWRLDPEAGSLAGDGSFKKRKAPPNGSASAGGTLTGRPHAKKKSIEFRGTTLGISPKVVQLIQRKEGAHIVRAPSNGVVMQDVLTKSPSLTPASSVIGSDSISSATTISPLPSFPSLQGAGSQASAQASGLCNFAPASVHSPSTILSQKPQQQLVNLSGIVNYVQQQLQQQQQQMHLTPLQQGQSELNQSTQQHQLVIEAEPTIQSQEMEQAMSSLATLDCCGALKAVDLSWILSEGDSLELHQLQQLQQLHNFEQLEVVEVTTSADGVFEAIVQQAPTGEVPLLEGAVGSLETCAVPSTAAALLQSANAHPLITLHQVEPPSQDATQDPTQAGATTATVELVAAPASSGVSETDDAGITGDVWWDNCCFTNDASPSSSTQCAMATTTTISTVSSTTGSTSISTSTEVICTSTGDRLDHSVQPAQISTPHGASSHENTSGTRLILPRAVVQNMAGRVTKVGNGASLVTSDGGGGGVCNSAASMGCLSPPTSAGGSSPHQPIDHHLDEQTTLIGLDEQTDHVSLSIDRSPSHDSSEDGASLMSGNKVRSETSMDRTHLEQQRASPLDATSLEVTHHLEQNGLAVQAANHQHLDASGVRIESGQLEHAACHLEPTSCQIEASIPALPVLESSLASGSSPQAMENRHQQYVVLTGNNEPVIQAASTQPGVGTVNCGSEISFGSAPPSAGSVASVASVASRWDDECKAALEAAAIELEAANYNF</sequence>
<dbReference type="Proteomes" id="UP000594260">
    <property type="component" value="Unplaced"/>
</dbReference>
<keyword evidence="7 9" id="KW-0539">Nucleus</keyword>
<dbReference type="Pfam" id="PF00250">
    <property type="entry name" value="Forkhead"/>
    <property type="match status" value="1"/>
</dbReference>
<name>A0A7M7K295_VARDE</name>